<dbReference type="STRING" id="485913.Krac_3280"/>
<evidence type="ECO:0000313" key="3">
    <source>
        <dbReference type="EMBL" id="EFH82468.1"/>
    </source>
</evidence>
<organism evidence="3 4">
    <name type="scientific">Ktedonobacter racemifer DSM 44963</name>
    <dbReference type="NCBI Taxonomy" id="485913"/>
    <lineage>
        <taxon>Bacteria</taxon>
        <taxon>Bacillati</taxon>
        <taxon>Chloroflexota</taxon>
        <taxon>Ktedonobacteria</taxon>
        <taxon>Ktedonobacterales</taxon>
        <taxon>Ktedonobacteraceae</taxon>
        <taxon>Ktedonobacter</taxon>
    </lineage>
</organism>
<evidence type="ECO:0000256" key="1">
    <source>
        <dbReference type="ARBA" id="ARBA00005662"/>
    </source>
</evidence>
<gene>
    <name evidence="3" type="ORF">Krac_3280</name>
</gene>
<dbReference type="InterPro" id="IPR019079">
    <property type="entry name" value="Capsule_synth_CapA"/>
</dbReference>
<protein>
    <submittedName>
        <fullName evidence="3">Capsule synthesis protein, CapA</fullName>
    </submittedName>
</protein>
<proteinExistence type="inferred from homology"/>
<dbReference type="AlphaFoldDB" id="D6U0X8"/>
<accession>D6U0X8</accession>
<dbReference type="EMBL" id="ADVG01000004">
    <property type="protein sequence ID" value="EFH82468.1"/>
    <property type="molecule type" value="Genomic_DNA"/>
</dbReference>
<dbReference type="PANTHER" id="PTHR33393:SF11">
    <property type="entry name" value="POLYGLUTAMINE SYNTHESIS ACCESSORY PROTEIN RV0574C-RELATED"/>
    <property type="match status" value="1"/>
</dbReference>
<evidence type="ECO:0000259" key="2">
    <source>
        <dbReference type="SMART" id="SM00854"/>
    </source>
</evidence>
<reference evidence="3 4" key="1">
    <citation type="journal article" date="2011" name="Stand. Genomic Sci.">
        <title>Non-contiguous finished genome sequence and contextual data of the filamentous soil bacterium Ktedonobacter racemifer type strain (SOSP1-21).</title>
        <authorList>
            <person name="Chang Y.J."/>
            <person name="Land M."/>
            <person name="Hauser L."/>
            <person name="Chertkov O."/>
            <person name="Del Rio T.G."/>
            <person name="Nolan M."/>
            <person name="Copeland A."/>
            <person name="Tice H."/>
            <person name="Cheng J.F."/>
            <person name="Lucas S."/>
            <person name="Han C."/>
            <person name="Goodwin L."/>
            <person name="Pitluck S."/>
            <person name="Ivanova N."/>
            <person name="Ovchinikova G."/>
            <person name="Pati A."/>
            <person name="Chen A."/>
            <person name="Palaniappan K."/>
            <person name="Mavromatis K."/>
            <person name="Liolios K."/>
            <person name="Brettin T."/>
            <person name="Fiebig A."/>
            <person name="Rohde M."/>
            <person name="Abt B."/>
            <person name="Goker M."/>
            <person name="Detter J.C."/>
            <person name="Woyke T."/>
            <person name="Bristow J."/>
            <person name="Eisen J.A."/>
            <person name="Markowitz V."/>
            <person name="Hugenholtz P."/>
            <person name="Kyrpides N.C."/>
            <person name="Klenk H.P."/>
            <person name="Lapidus A."/>
        </authorList>
    </citation>
    <scope>NUCLEOTIDE SEQUENCE [LARGE SCALE GENOMIC DNA]</scope>
    <source>
        <strain evidence="4">DSM 44963</strain>
    </source>
</reference>
<keyword evidence="4" id="KW-1185">Reference proteome</keyword>
<dbReference type="CDD" id="cd07381">
    <property type="entry name" value="MPP_CapA"/>
    <property type="match status" value="1"/>
</dbReference>
<comment type="caution">
    <text evidence="3">The sequence shown here is derived from an EMBL/GenBank/DDBJ whole genome shotgun (WGS) entry which is preliminary data.</text>
</comment>
<dbReference type="Pfam" id="PF09587">
    <property type="entry name" value="PGA_cap"/>
    <property type="match status" value="1"/>
</dbReference>
<evidence type="ECO:0000313" key="4">
    <source>
        <dbReference type="Proteomes" id="UP000004508"/>
    </source>
</evidence>
<dbReference type="PANTHER" id="PTHR33393">
    <property type="entry name" value="POLYGLUTAMINE SYNTHESIS ACCESSORY PROTEIN RV0574C-RELATED"/>
    <property type="match status" value="1"/>
</dbReference>
<dbReference type="SMART" id="SM00854">
    <property type="entry name" value="PGA_cap"/>
    <property type="match status" value="1"/>
</dbReference>
<dbReference type="Proteomes" id="UP000004508">
    <property type="component" value="Unassembled WGS sequence"/>
</dbReference>
<dbReference type="FunCoup" id="D6U0X8">
    <property type="interactions" value="7"/>
</dbReference>
<feature type="domain" description="Capsule synthesis protein CapA" evidence="2">
    <location>
        <begin position="2"/>
        <end position="248"/>
    </location>
</feature>
<dbReference type="eggNOG" id="COG2843">
    <property type="taxonomic scope" value="Bacteria"/>
</dbReference>
<name>D6U0X8_KTERA</name>
<comment type="similarity">
    <text evidence="1">Belongs to the CapA family.</text>
</comment>
<dbReference type="InterPro" id="IPR052169">
    <property type="entry name" value="CW_Biosynth-Accessory"/>
</dbReference>
<dbReference type="InterPro" id="IPR029052">
    <property type="entry name" value="Metallo-depent_PP-like"/>
</dbReference>
<dbReference type="OrthoDB" id="9810906at2"/>
<dbReference type="SUPFAM" id="SSF56300">
    <property type="entry name" value="Metallo-dependent phosphatases"/>
    <property type="match status" value="1"/>
</dbReference>
<dbReference type="InParanoid" id="D6U0X8"/>
<sequence length="326" mass="37030">MRLLFVGDVMLGRLINQILMEEPPTYPWGDTLSLFQQADVRICNLECALADHGSFWRATPKVFHFRSDAKNVDVLKAAHITAVSLANNHALDFHYEGLFETLEVVRAAGIYTAGAGRKKTEASEVAVWEAQGKRLGLIALTDNQSEWEATEELPGVWYVPIDLKDERAGELLEIVRKAKEKVDLLIVSAHWGPNWGYTPPAGQVPFAHSLIEQGADIVFGHSGHVVRGIELYKERPILYCAGDFIDDYAVDPIERNDLSFIFLMEVEDQRIRGLRLYPTVIQDFQARRAWDQEREIVVATMQKLCTELRTSTVWNEQDAFLEIQIY</sequence>
<dbReference type="RefSeq" id="WP_007920601.1">
    <property type="nucleotide sequence ID" value="NZ_ADVG01000004.1"/>
</dbReference>
<dbReference type="Gene3D" id="3.60.21.10">
    <property type="match status" value="1"/>
</dbReference>